<comment type="catalytic activity">
    <reaction evidence="13">
        <text>(3Z)-dodecenoyl-CoA = (2E)-dodecenoyl-CoA</text>
        <dbReference type="Rhea" id="RHEA:23716"/>
        <dbReference type="ChEBI" id="CHEBI:57330"/>
        <dbReference type="ChEBI" id="CHEBI:58543"/>
        <dbReference type="EC" id="5.3.3.8"/>
    </reaction>
    <physiologicalReaction direction="left-to-right" evidence="13">
        <dbReference type="Rhea" id="RHEA:23717"/>
    </physiologicalReaction>
</comment>
<keyword evidence="7" id="KW-0007">Acetylation</keyword>
<evidence type="ECO:0000256" key="16">
    <source>
        <dbReference type="ARBA" id="ARBA00068317"/>
    </source>
</evidence>
<evidence type="ECO:0000256" key="14">
    <source>
        <dbReference type="ARBA" id="ARBA00052542"/>
    </source>
</evidence>
<organism evidence="19 20">
    <name type="scientific">Aphis glycines</name>
    <name type="common">Soybean aphid</name>
    <dbReference type="NCBI Taxonomy" id="307491"/>
    <lineage>
        <taxon>Eukaryota</taxon>
        <taxon>Metazoa</taxon>
        <taxon>Ecdysozoa</taxon>
        <taxon>Arthropoda</taxon>
        <taxon>Hexapoda</taxon>
        <taxon>Insecta</taxon>
        <taxon>Pterygota</taxon>
        <taxon>Neoptera</taxon>
        <taxon>Paraneoptera</taxon>
        <taxon>Hemiptera</taxon>
        <taxon>Sternorrhyncha</taxon>
        <taxon>Aphidomorpha</taxon>
        <taxon>Aphidoidea</taxon>
        <taxon>Aphididae</taxon>
        <taxon>Aphidini</taxon>
        <taxon>Aphis</taxon>
        <taxon>Aphis</taxon>
    </lineage>
</organism>
<keyword evidence="9" id="KW-0496">Mitochondrion</keyword>
<evidence type="ECO:0000313" key="20">
    <source>
        <dbReference type="Proteomes" id="UP000475862"/>
    </source>
</evidence>
<dbReference type="GO" id="GO:0004165">
    <property type="term" value="F:delta(3)-delta(2)-enoyl-CoA isomerase activity"/>
    <property type="evidence" value="ECO:0007669"/>
    <property type="project" value="UniProtKB-EC"/>
</dbReference>
<evidence type="ECO:0000256" key="10">
    <source>
        <dbReference type="ARBA" id="ARBA00023235"/>
    </source>
</evidence>
<proteinExistence type="inferred from homology"/>
<evidence type="ECO:0000256" key="13">
    <source>
        <dbReference type="ARBA" id="ARBA00052376"/>
    </source>
</evidence>
<evidence type="ECO:0000256" key="3">
    <source>
        <dbReference type="ARBA" id="ARBA00005254"/>
    </source>
</evidence>
<comment type="similarity">
    <text evidence="3 18">Belongs to the enoyl-CoA hydratase/isomerase family.</text>
</comment>
<sequence>MLRRYISYTTNKFTNCRHVSQSMLQSTVDEKSGIATVTMNKPPVNSLNLEFLEEIITLLNKLQKDKVRGMILTSGLQKVFCAGLDIKELYKPNPDRLTKFWTTLQDTWLSLYTTSFPTVSVINGHSPAGGCMLAMSCDYRVMVGQNYRIGFNEAKLGIFAPKWFQNTIIAVIGQRKAEVSLTTGKMYTTDEALQIGLVDETCADADSALKKGTHFLNNFQNISPWAYKMTKDINRQSTIQWLIDNKQKDVDFTVEYMQSPGVQKNLELYLQSLKSLPPLKLISEIN</sequence>
<evidence type="ECO:0000256" key="1">
    <source>
        <dbReference type="ARBA" id="ARBA00004305"/>
    </source>
</evidence>
<evidence type="ECO:0000256" key="2">
    <source>
        <dbReference type="ARBA" id="ARBA00005005"/>
    </source>
</evidence>
<dbReference type="FunFam" id="3.90.226.10:FF:000034">
    <property type="entry name" value="Enoyl-CoA delta isomerase 1"/>
    <property type="match status" value="1"/>
</dbReference>
<keyword evidence="20" id="KW-1185">Reference proteome</keyword>
<dbReference type="PROSITE" id="PS00166">
    <property type="entry name" value="ENOYL_COA_HYDRATASE"/>
    <property type="match status" value="1"/>
</dbReference>
<dbReference type="PANTHER" id="PTHR11941:SF45">
    <property type="entry name" value="ENOYL-COA DELTA ISOMERASE 1, MITOCHONDRIAL"/>
    <property type="match status" value="1"/>
</dbReference>
<evidence type="ECO:0000256" key="8">
    <source>
        <dbReference type="ARBA" id="ARBA00023098"/>
    </source>
</evidence>
<dbReference type="Gene3D" id="3.90.226.10">
    <property type="entry name" value="2-enoyl-CoA Hydratase, Chain A, domain 1"/>
    <property type="match status" value="1"/>
</dbReference>
<dbReference type="InterPro" id="IPR029045">
    <property type="entry name" value="ClpP/crotonase-like_dom_sf"/>
</dbReference>
<dbReference type="OrthoDB" id="1696280at2759"/>
<evidence type="ECO:0000313" key="19">
    <source>
        <dbReference type="EMBL" id="KAE9533126.1"/>
    </source>
</evidence>
<comment type="subcellular location">
    <subcellularLocation>
        <location evidence="1">Mitochondrion matrix</location>
    </subcellularLocation>
</comment>
<evidence type="ECO:0000256" key="5">
    <source>
        <dbReference type="ARBA" id="ARBA00022832"/>
    </source>
</evidence>
<dbReference type="Proteomes" id="UP000475862">
    <property type="component" value="Unassembled WGS sequence"/>
</dbReference>
<dbReference type="AlphaFoldDB" id="A0A6G0THS8"/>
<evidence type="ECO:0000256" key="7">
    <source>
        <dbReference type="ARBA" id="ARBA00022990"/>
    </source>
</evidence>
<evidence type="ECO:0000256" key="15">
    <source>
        <dbReference type="ARBA" id="ARBA00056147"/>
    </source>
</evidence>
<comment type="subunit">
    <text evidence="4">Homotrimer.</text>
</comment>
<evidence type="ECO:0000256" key="9">
    <source>
        <dbReference type="ARBA" id="ARBA00023128"/>
    </source>
</evidence>
<evidence type="ECO:0000256" key="17">
    <source>
        <dbReference type="ARBA" id="ARBA00083575"/>
    </source>
</evidence>
<protein>
    <recommendedName>
        <fullName evidence="16">Enoyl-CoA delta isomerase 1, mitochondrial</fullName>
    </recommendedName>
    <alternativeName>
        <fullName evidence="17">3,2-trans-enoyl-CoA isomerase</fullName>
    </alternativeName>
</protein>
<keyword evidence="10" id="KW-0413">Isomerase</keyword>
<evidence type="ECO:0000256" key="11">
    <source>
        <dbReference type="ARBA" id="ARBA00050938"/>
    </source>
</evidence>
<dbReference type="GO" id="GO:0006635">
    <property type="term" value="P:fatty acid beta-oxidation"/>
    <property type="evidence" value="ECO:0007669"/>
    <property type="project" value="TreeGrafter"/>
</dbReference>
<evidence type="ECO:0000256" key="12">
    <source>
        <dbReference type="ARBA" id="ARBA00051293"/>
    </source>
</evidence>
<dbReference type="EMBL" id="VYZN01000037">
    <property type="protein sequence ID" value="KAE9533126.1"/>
    <property type="molecule type" value="Genomic_DNA"/>
</dbReference>
<keyword evidence="5" id="KW-0276">Fatty acid metabolism</keyword>
<dbReference type="SUPFAM" id="SSF52096">
    <property type="entry name" value="ClpP/crotonase"/>
    <property type="match status" value="1"/>
</dbReference>
<keyword evidence="6" id="KW-0809">Transit peptide</keyword>
<comment type="catalytic activity">
    <reaction evidence="14">
        <text>(3Z)-octenoyl-CoA = (2E)-octenoyl-CoA</text>
        <dbReference type="Rhea" id="RHEA:46044"/>
        <dbReference type="ChEBI" id="CHEBI:62242"/>
        <dbReference type="ChEBI" id="CHEBI:85640"/>
    </reaction>
    <physiologicalReaction direction="left-to-right" evidence="14">
        <dbReference type="Rhea" id="RHEA:46045"/>
    </physiologicalReaction>
</comment>
<dbReference type="Gene3D" id="6.10.250.170">
    <property type="match status" value="1"/>
</dbReference>
<comment type="function">
    <text evidence="15">Key enzyme of fatty acid beta-oxidation. Able to isomerize both 3-cis (3Z) and 3-trans (3E) double bonds into the 2-trans (2E) form in a range of enoyl-CoA species, with a preference for (3Z)-enoyl-CoAs over (3E)-enoyl-CoAs. The catalytic efficiency of this enzyme is not affected by the fatty acyl chain length.</text>
</comment>
<evidence type="ECO:0000256" key="18">
    <source>
        <dbReference type="RuleBase" id="RU003707"/>
    </source>
</evidence>
<gene>
    <name evidence="19" type="ORF">AGLY_009554</name>
</gene>
<comment type="catalytic activity">
    <reaction evidence="11">
        <text>(3Z)-decenoyl-CoA = (2E)-decenoyl-CoA</text>
        <dbReference type="Rhea" id="RHEA:77195"/>
        <dbReference type="ChEBI" id="CHEBI:61406"/>
        <dbReference type="ChEBI" id="CHEBI:195601"/>
    </reaction>
    <physiologicalReaction direction="left-to-right" evidence="11">
        <dbReference type="Rhea" id="RHEA:77196"/>
    </physiologicalReaction>
</comment>
<dbReference type="GO" id="GO:0005759">
    <property type="term" value="C:mitochondrial matrix"/>
    <property type="evidence" value="ECO:0007669"/>
    <property type="project" value="UniProtKB-SubCell"/>
</dbReference>
<comment type="caution">
    <text evidence="19">The sequence shown here is derived from an EMBL/GenBank/DDBJ whole genome shotgun (WGS) entry which is preliminary data.</text>
</comment>
<comment type="pathway">
    <text evidence="2">Lipid metabolism; fatty acid beta-oxidation.</text>
</comment>
<evidence type="ECO:0000256" key="6">
    <source>
        <dbReference type="ARBA" id="ARBA00022946"/>
    </source>
</evidence>
<dbReference type="CDD" id="cd06558">
    <property type="entry name" value="crotonase-like"/>
    <property type="match status" value="1"/>
</dbReference>
<reference evidence="19 20" key="1">
    <citation type="submission" date="2019-08" db="EMBL/GenBank/DDBJ databases">
        <title>The genome of the soybean aphid Biotype 1, its phylome, world population structure and adaptation to the North American continent.</title>
        <authorList>
            <person name="Giordano R."/>
            <person name="Donthu R.K."/>
            <person name="Hernandez A.G."/>
            <person name="Wright C.L."/>
            <person name="Zimin A.V."/>
        </authorList>
    </citation>
    <scope>NUCLEOTIDE SEQUENCE [LARGE SCALE GENOMIC DNA]</scope>
    <source>
        <tissue evidence="19">Whole aphids</tissue>
    </source>
</reference>
<dbReference type="Pfam" id="PF00378">
    <property type="entry name" value="ECH_1"/>
    <property type="match status" value="1"/>
</dbReference>
<evidence type="ECO:0000256" key="4">
    <source>
        <dbReference type="ARBA" id="ARBA00011233"/>
    </source>
</evidence>
<comment type="catalytic activity">
    <reaction evidence="12">
        <text>(2E)-tetradecenoyl-CoA = (3Z)-tetradecenoyl-CoA</text>
        <dbReference type="Rhea" id="RHEA:29847"/>
        <dbReference type="ChEBI" id="CHEBI:61405"/>
        <dbReference type="ChEBI" id="CHEBI:61968"/>
    </reaction>
    <physiologicalReaction direction="right-to-left" evidence="12">
        <dbReference type="Rhea" id="RHEA:29849"/>
    </physiologicalReaction>
</comment>
<dbReference type="InterPro" id="IPR018376">
    <property type="entry name" value="Enoyl-CoA_hyd/isom_CS"/>
</dbReference>
<name>A0A6G0THS8_APHGL</name>
<keyword evidence="8" id="KW-0443">Lipid metabolism</keyword>
<dbReference type="InterPro" id="IPR001753">
    <property type="entry name" value="Enoyl-CoA_hydra/iso"/>
</dbReference>
<accession>A0A6G0THS8</accession>
<dbReference type="PANTHER" id="PTHR11941">
    <property type="entry name" value="ENOYL-COA HYDRATASE-RELATED"/>
    <property type="match status" value="1"/>
</dbReference>